<feature type="region of interest" description="Disordered" evidence="7">
    <location>
        <begin position="1"/>
        <end position="161"/>
    </location>
</feature>
<comment type="subcellular location">
    <subcellularLocation>
        <location evidence="1">Membrane</location>
        <topology evidence="1">Multi-pass membrane protein</topology>
    </subcellularLocation>
</comment>
<evidence type="ECO:0000256" key="3">
    <source>
        <dbReference type="ARBA" id="ARBA00022692"/>
    </source>
</evidence>
<accession>A0AAV8YVC2</accession>
<gene>
    <name evidence="9" type="ORF">NQ318_001429</name>
</gene>
<dbReference type="GO" id="GO:0042246">
    <property type="term" value="P:tissue regeneration"/>
    <property type="evidence" value="ECO:0007669"/>
    <property type="project" value="InterPro"/>
</dbReference>
<feature type="transmembrane region" description="Helical" evidence="8">
    <location>
        <begin position="264"/>
        <end position="285"/>
    </location>
</feature>
<keyword evidence="5 8" id="KW-1133">Transmembrane helix</keyword>
<keyword evidence="6 8" id="KW-0472">Membrane</keyword>
<evidence type="ECO:0000256" key="4">
    <source>
        <dbReference type="ARBA" id="ARBA00022889"/>
    </source>
</evidence>
<evidence type="ECO:0000256" key="8">
    <source>
        <dbReference type="SAM" id="Phobius"/>
    </source>
</evidence>
<keyword evidence="3 8" id="KW-0812">Transmembrane</keyword>
<evidence type="ECO:0008006" key="11">
    <source>
        <dbReference type="Google" id="ProtNLM"/>
    </source>
</evidence>
<sequence length="290" mass="31419">MSVSYSPLRNHNLEMADGASANTKPKNPAMLSPSLMNSSAPLAISEIDDRDDDRETVTGPYPGVDDGFFNGVSKNDGIPSDAESLDPRHPDVEVMSNKPKDPEPLAPPDEIPTIFNRSGPDEGDEPDRGGKGGENGDPANSDGEHEDQPQPRSRRPSALFPGYGHDLEFGSAFPSESIPDVNIYQHKKTLAQGMMDLALFSANANQLRYVLESYARHPYFHPSVILISISLILQVAVGIGLTWNATYNVKDKRQICIANKINNFTVIGIFLITVVNVFISAFGVANAPTS</sequence>
<dbReference type="EMBL" id="JAPWTK010000037">
    <property type="protein sequence ID" value="KAJ8955599.1"/>
    <property type="molecule type" value="Genomic_DNA"/>
</dbReference>
<evidence type="ECO:0000256" key="1">
    <source>
        <dbReference type="ARBA" id="ARBA00004141"/>
    </source>
</evidence>
<protein>
    <recommendedName>
        <fullName evidence="11">Ninjurin-1</fullName>
    </recommendedName>
</protein>
<keyword evidence="10" id="KW-1185">Reference proteome</keyword>
<keyword evidence="4" id="KW-0130">Cell adhesion</keyword>
<evidence type="ECO:0000256" key="7">
    <source>
        <dbReference type="SAM" id="MobiDB-lite"/>
    </source>
</evidence>
<evidence type="ECO:0000256" key="6">
    <source>
        <dbReference type="ARBA" id="ARBA00023136"/>
    </source>
</evidence>
<dbReference type="PANTHER" id="PTHR12316:SF20">
    <property type="entry name" value="NINJURIN-A"/>
    <property type="match status" value="1"/>
</dbReference>
<proteinExistence type="inferred from homology"/>
<dbReference type="Pfam" id="PF04923">
    <property type="entry name" value="Ninjurin"/>
    <property type="match status" value="1"/>
</dbReference>
<dbReference type="GO" id="GO:0016020">
    <property type="term" value="C:membrane"/>
    <property type="evidence" value="ECO:0007669"/>
    <property type="project" value="UniProtKB-SubCell"/>
</dbReference>
<organism evidence="9 10">
    <name type="scientific">Aromia moschata</name>
    <dbReference type="NCBI Taxonomy" id="1265417"/>
    <lineage>
        <taxon>Eukaryota</taxon>
        <taxon>Metazoa</taxon>
        <taxon>Ecdysozoa</taxon>
        <taxon>Arthropoda</taxon>
        <taxon>Hexapoda</taxon>
        <taxon>Insecta</taxon>
        <taxon>Pterygota</taxon>
        <taxon>Neoptera</taxon>
        <taxon>Endopterygota</taxon>
        <taxon>Coleoptera</taxon>
        <taxon>Polyphaga</taxon>
        <taxon>Cucujiformia</taxon>
        <taxon>Chrysomeloidea</taxon>
        <taxon>Cerambycidae</taxon>
        <taxon>Cerambycinae</taxon>
        <taxon>Callichromatini</taxon>
        <taxon>Aromia</taxon>
    </lineage>
</organism>
<dbReference type="AlphaFoldDB" id="A0AAV8YVC2"/>
<evidence type="ECO:0000256" key="2">
    <source>
        <dbReference type="ARBA" id="ARBA00008141"/>
    </source>
</evidence>
<comment type="caution">
    <text evidence="9">The sequence shown here is derived from an EMBL/GenBank/DDBJ whole genome shotgun (WGS) entry which is preliminary data.</text>
</comment>
<dbReference type="PANTHER" id="PTHR12316">
    <property type="entry name" value="NINJURIN-RELATED"/>
    <property type="match status" value="1"/>
</dbReference>
<feature type="compositionally biased region" description="Basic and acidic residues" evidence="7">
    <location>
        <begin position="85"/>
        <end position="103"/>
    </location>
</feature>
<dbReference type="GO" id="GO:0007155">
    <property type="term" value="P:cell adhesion"/>
    <property type="evidence" value="ECO:0007669"/>
    <property type="project" value="UniProtKB-KW"/>
</dbReference>
<evidence type="ECO:0000313" key="9">
    <source>
        <dbReference type="EMBL" id="KAJ8955599.1"/>
    </source>
</evidence>
<name>A0AAV8YVC2_9CUCU</name>
<evidence type="ECO:0000256" key="5">
    <source>
        <dbReference type="ARBA" id="ARBA00022989"/>
    </source>
</evidence>
<reference evidence="9" key="1">
    <citation type="journal article" date="2023" name="Insect Mol. Biol.">
        <title>Genome sequencing provides insights into the evolution of gene families encoding plant cell wall-degrading enzymes in longhorned beetles.</title>
        <authorList>
            <person name="Shin N.R."/>
            <person name="Okamura Y."/>
            <person name="Kirsch R."/>
            <person name="Pauchet Y."/>
        </authorList>
    </citation>
    <scope>NUCLEOTIDE SEQUENCE</scope>
    <source>
        <strain evidence="9">AMC_N1</strain>
    </source>
</reference>
<feature type="transmembrane region" description="Helical" evidence="8">
    <location>
        <begin position="219"/>
        <end position="243"/>
    </location>
</feature>
<dbReference type="Proteomes" id="UP001162162">
    <property type="component" value="Unassembled WGS sequence"/>
</dbReference>
<evidence type="ECO:0000313" key="10">
    <source>
        <dbReference type="Proteomes" id="UP001162162"/>
    </source>
</evidence>
<comment type="similarity">
    <text evidence="2">Belongs to the ninjurin family.</text>
</comment>
<dbReference type="InterPro" id="IPR007007">
    <property type="entry name" value="Ninjurin"/>
</dbReference>